<dbReference type="InterPro" id="IPR000086">
    <property type="entry name" value="NUDIX_hydrolase_dom"/>
</dbReference>
<feature type="domain" description="Nudix hydrolase" evidence="3">
    <location>
        <begin position="3"/>
        <end position="144"/>
    </location>
</feature>
<dbReference type="PANTHER" id="PTHR43046:SF14">
    <property type="entry name" value="MUTT_NUDIX FAMILY PROTEIN"/>
    <property type="match status" value="1"/>
</dbReference>
<reference evidence="4 5" key="1">
    <citation type="submission" date="2018-06" db="EMBL/GenBank/DDBJ databases">
        <title>Genomic Encyclopedia of Archaeal and Bacterial Type Strains, Phase II (KMG-II): from individual species to whole genera.</title>
        <authorList>
            <person name="Goeker M."/>
        </authorList>
    </citation>
    <scope>NUCLEOTIDE SEQUENCE [LARGE SCALE GENOMIC DNA]</scope>
    <source>
        <strain evidence="4 5">DSM 6779</strain>
    </source>
</reference>
<sequence length="148" mass="17261">MPEPRFNIRVYAIIIQQNQLLLSDEFVMGTLMTKLPGGGLEYGEGTLDCLHREMKEETGLDIRITGHFYTTDFFQKALFYDHTQLLSIYYKAQLIHPERLITSSRKHDFEHREGAQSFRWAHIQNMPAAELSFPIDRHVLHLLKSEIG</sequence>
<dbReference type="PANTHER" id="PTHR43046">
    <property type="entry name" value="GDP-MANNOSE MANNOSYL HYDROLASE"/>
    <property type="match status" value="1"/>
</dbReference>
<dbReference type="EMBL" id="QKZK01000030">
    <property type="protein sequence ID" value="PZX12743.1"/>
    <property type="molecule type" value="Genomic_DNA"/>
</dbReference>
<organism evidence="4 5">
    <name type="scientific">Breznakibacter xylanolyticus</name>
    <dbReference type="NCBI Taxonomy" id="990"/>
    <lineage>
        <taxon>Bacteria</taxon>
        <taxon>Pseudomonadati</taxon>
        <taxon>Bacteroidota</taxon>
        <taxon>Bacteroidia</taxon>
        <taxon>Marinilabiliales</taxon>
        <taxon>Marinilabiliaceae</taxon>
        <taxon>Breznakibacter</taxon>
    </lineage>
</organism>
<proteinExistence type="predicted"/>
<accession>A0A2W7MYT0</accession>
<dbReference type="InterPro" id="IPR015797">
    <property type="entry name" value="NUDIX_hydrolase-like_dom_sf"/>
</dbReference>
<evidence type="ECO:0000259" key="3">
    <source>
        <dbReference type="PROSITE" id="PS51462"/>
    </source>
</evidence>
<dbReference type="InterPro" id="IPR020084">
    <property type="entry name" value="NUDIX_hydrolase_CS"/>
</dbReference>
<evidence type="ECO:0000256" key="1">
    <source>
        <dbReference type="ARBA" id="ARBA00001946"/>
    </source>
</evidence>
<comment type="cofactor">
    <cofactor evidence="1">
        <name>Mg(2+)</name>
        <dbReference type="ChEBI" id="CHEBI:18420"/>
    </cofactor>
</comment>
<keyword evidence="2" id="KW-0378">Hydrolase</keyword>
<evidence type="ECO:0000256" key="2">
    <source>
        <dbReference type="ARBA" id="ARBA00022801"/>
    </source>
</evidence>
<dbReference type="RefSeq" id="WP_111446654.1">
    <property type="nucleotide sequence ID" value="NZ_QKZK01000030.1"/>
</dbReference>
<protein>
    <submittedName>
        <fullName evidence="4">NUDIX domain-containing protein</fullName>
    </submittedName>
</protein>
<dbReference type="Gene3D" id="3.90.79.10">
    <property type="entry name" value="Nucleoside Triphosphate Pyrophosphohydrolase"/>
    <property type="match status" value="1"/>
</dbReference>
<name>A0A2W7MYT0_9BACT</name>
<dbReference type="OrthoDB" id="9810648at2"/>
<dbReference type="AlphaFoldDB" id="A0A2W7MYT0"/>
<comment type="caution">
    <text evidence="4">The sequence shown here is derived from an EMBL/GenBank/DDBJ whole genome shotgun (WGS) entry which is preliminary data.</text>
</comment>
<gene>
    <name evidence="4" type="ORF">LX69_02828</name>
</gene>
<evidence type="ECO:0000313" key="5">
    <source>
        <dbReference type="Proteomes" id="UP000249239"/>
    </source>
</evidence>
<dbReference type="Proteomes" id="UP000249239">
    <property type="component" value="Unassembled WGS sequence"/>
</dbReference>
<keyword evidence="5" id="KW-1185">Reference proteome</keyword>
<evidence type="ECO:0000313" key="4">
    <source>
        <dbReference type="EMBL" id="PZX12743.1"/>
    </source>
</evidence>
<dbReference type="Pfam" id="PF00293">
    <property type="entry name" value="NUDIX"/>
    <property type="match status" value="1"/>
</dbReference>
<dbReference type="PROSITE" id="PS51462">
    <property type="entry name" value="NUDIX"/>
    <property type="match status" value="1"/>
</dbReference>
<dbReference type="SUPFAM" id="SSF55811">
    <property type="entry name" value="Nudix"/>
    <property type="match status" value="1"/>
</dbReference>
<dbReference type="PROSITE" id="PS00893">
    <property type="entry name" value="NUDIX_BOX"/>
    <property type="match status" value="1"/>
</dbReference>
<dbReference type="GO" id="GO:0016787">
    <property type="term" value="F:hydrolase activity"/>
    <property type="evidence" value="ECO:0007669"/>
    <property type="project" value="UniProtKB-KW"/>
</dbReference>